<comment type="similarity">
    <text evidence="3">Belongs to the CpsD/CapB family.</text>
</comment>
<keyword evidence="10" id="KW-0067">ATP-binding</keyword>
<comment type="catalytic activity">
    <reaction evidence="14">
        <text>L-tyrosyl-[protein] + ATP = O-phospho-L-tyrosyl-[protein] + ADP + H(+)</text>
        <dbReference type="Rhea" id="RHEA:10596"/>
        <dbReference type="Rhea" id="RHEA-COMP:10136"/>
        <dbReference type="Rhea" id="RHEA-COMP:20101"/>
        <dbReference type="ChEBI" id="CHEBI:15378"/>
        <dbReference type="ChEBI" id="CHEBI:30616"/>
        <dbReference type="ChEBI" id="CHEBI:46858"/>
        <dbReference type="ChEBI" id="CHEBI:61978"/>
        <dbReference type="ChEBI" id="CHEBI:456216"/>
        <dbReference type="EC" id="2.7.10.2"/>
    </reaction>
</comment>
<dbReference type="InterPro" id="IPR033756">
    <property type="entry name" value="YlxH/NBP35"/>
</dbReference>
<dbReference type="Gene3D" id="3.40.50.300">
    <property type="entry name" value="P-loop containing nucleotide triphosphate hydrolases"/>
    <property type="match status" value="1"/>
</dbReference>
<keyword evidence="7 15" id="KW-0812">Transmembrane</keyword>
<dbReference type="RefSeq" id="WP_140743266.1">
    <property type="nucleotide sequence ID" value="NZ_RCZM01000006.1"/>
</dbReference>
<keyword evidence="12 15" id="KW-0472">Membrane</keyword>
<accession>A0A502CMW3</accession>
<evidence type="ECO:0000313" key="17">
    <source>
        <dbReference type="EMBL" id="TPG14092.1"/>
    </source>
</evidence>
<evidence type="ECO:0000256" key="2">
    <source>
        <dbReference type="ARBA" id="ARBA00006683"/>
    </source>
</evidence>
<dbReference type="EMBL" id="RCZM01000006">
    <property type="protein sequence ID" value="TPG14092.1"/>
    <property type="molecule type" value="Genomic_DNA"/>
</dbReference>
<dbReference type="GO" id="GO:0042802">
    <property type="term" value="F:identical protein binding"/>
    <property type="evidence" value="ECO:0007669"/>
    <property type="project" value="UniProtKB-ARBA"/>
</dbReference>
<evidence type="ECO:0000256" key="9">
    <source>
        <dbReference type="ARBA" id="ARBA00022777"/>
    </source>
</evidence>
<dbReference type="Proteomes" id="UP000317722">
    <property type="component" value="Unassembled WGS sequence"/>
</dbReference>
<comment type="subcellular location">
    <subcellularLocation>
        <location evidence="1">Cell membrane</location>
        <topology evidence="1">Multi-pass membrane protein</topology>
    </subcellularLocation>
</comment>
<dbReference type="SUPFAM" id="SSF52540">
    <property type="entry name" value="P-loop containing nucleoside triphosphate hydrolases"/>
    <property type="match status" value="1"/>
</dbReference>
<gene>
    <name evidence="17" type="ORF">EAH86_18015</name>
</gene>
<evidence type="ECO:0000256" key="8">
    <source>
        <dbReference type="ARBA" id="ARBA00022741"/>
    </source>
</evidence>
<keyword evidence="5" id="KW-1003">Cell membrane</keyword>
<evidence type="ECO:0000256" key="11">
    <source>
        <dbReference type="ARBA" id="ARBA00022989"/>
    </source>
</evidence>
<dbReference type="InterPro" id="IPR050445">
    <property type="entry name" value="Bact_polysacc_biosynth/exp"/>
</dbReference>
<evidence type="ECO:0000256" key="5">
    <source>
        <dbReference type="ARBA" id="ARBA00022475"/>
    </source>
</evidence>
<comment type="similarity">
    <text evidence="2">Belongs to the CpsC/CapA family.</text>
</comment>
<dbReference type="InterPro" id="IPR003856">
    <property type="entry name" value="LPS_length_determ_N"/>
</dbReference>
<evidence type="ECO:0000256" key="15">
    <source>
        <dbReference type="SAM" id="Phobius"/>
    </source>
</evidence>
<proteinExistence type="inferred from homology"/>
<organism evidence="17 18">
    <name type="scientific">Pedococcus bigeumensis</name>
    <dbReference type="NCBI Taxonomy" id="433644"/>
    <lineage>
        <taxon>Bacteria</taxon>
        <taxon>Bacillati</taxon>
        <taxon>Actinomycetota</taxon>
        <taxon>Actinomycetes</taxon>
        <taxon>Micrococcales</taxon>
        <taxon>Intrasporangiaceae</taxon>
        <taxon>Pedococcus</taxon>
    </lineage>
</organism>
<dbReference type="EC" id="2.7.10.2" evidence="4"/>
<dbReference type="GO" id="GO:0005886">
    <property type="term" value="C:plasma membrane"/>
    <property type="evidence" value="ECO:0007669"/>
    <property type="project" value="UniProtKB-SubCell"/>
</dbReference>
<dbReference type="FunFam" id="3.40.50.300:FF:000527">
    <property type="entry name" value="Tyrosine-protein kinase etk"/>
    <property type="match status" value="1"/>
</dbReference>
<evidence type="ECO:0000313" key="18">
    <source>
        <dbReference type="Proteomes" id="UP000317722"/>
    </source>
</evidence>
<dbReference type="AlphaFoldDB" id="A0A502CMW3"/>
<evidence type="ECO:0000256" key="1">
    <source>
        <dbReference type="ARBA" id="ARBA00004651"/>
    </source>
</evidence>
<keyword evidence="18" id="KW-1185">Reference proteome</keyword>
<keyword evidence="11 15" id="KW-1133">Transmembrane helix</keyword>
<dbReference type="GO" id="GO:0005524">
    <property type="term" value="F:ATP binding"/>
    <property type="evidence" value="ECO:0007669"/>
    <property type="project" value="UniProtKB-KW"/>
</dbReference>
<evidence type="ECO:0000256" key="10">
    <source>
        <dbReference type="ARBA" id="ARBA00022840"/>
    </source>
</evidence>
<evidence type="ECO:0000256" key="7">
    <source>
        <dbReference type="ARBA" id="ARBA00022692"/>
    </source>
</evidence>
<dbReference type="CDD" id="cd05387">
    <property type="entry name" value="BY-kinase"/>
    <property type="match status" value="1"/>
</dbReference>
<keyword evidence="9 17" id="KW-0418">Kinase</keyword>
<keyword evidence="13" id="KW-0829">Tyrosine-protein kinase</keyword>
<evidence type="ECO:0000259" key="16">
    <source>
        <dbReference type="Pfam" id="PF02706"/>
    </source>
</evidence>
<evidence type="ECO:0000256" key="14">
    <source>
        <dbReference type="ARBA" id="ARBA00051245"/>
    </source>
</evidence>
<dbReference type="InterPro" id="IPR027417">
    <property type="entry name" value="P-loop_NTPase"/>
</dbReference>
<keyword evidence="8" id="KW-0547">Nucleotide-binding</keyword>
<dbReference type="InterPro" id="IPR005702">
    <property type="entry name" value="Wzc-like_C"/>
</dbReference>
<reference evidence="17 18" key="1">
    <citation type="journal article" date="2019" name="Environ. Microbiol.">
        <title>Species interactions and distinct microbial communities in high Arctic permafrost affected cryosols are associated with the CH4 and CO2 gas fluxes.</title>
        <authorList>
            <person name="Altshuler I."/>
            <person name="Hamel J."/>
            <person name="Turney S."/>
            <person name="Magnuson E."/>
            <person name="Levesque R."/>
            <person name="Greer C."/>
            <person name="Whyte L.G."/>
        </authorList>
    </citation>
    <scope>NUCLEOTIDE SEQUENCE [LARGE SCALE GENOMIC DNA]</scope>
    <source>
        <strain evidence="17 18">S9.3A</strain>
    </source>
</reference>
<keyword evidence="6 17" id="KW-0808">Transferase</keyword>
<evidence type="ECO:0000256" key="13">
    <source>
        <dbReference type="ARBA" id="ARBA00023137"/>
    </source>
</evidence>
<comment type="caution">
    <text evidence="17">The sequence shown here is derived from an EMBL/GenBank/DDBJ whole genome shotgun (WGS) entry which is preliminary data.</text>
</comment>
<feature type="transmembrane region" description="Helical" evidence="15">
    <location>
        <begin position="16"/>
        <end position="34"/>
    </location>
</feature>
<evidence type="ECO:0000256" key="3">
    <source>
        <dbReference type="ARBA" id="ARBA00007316"/>
    </source>
</evidence>
<name>A0A502CMW3_9MICO</name>
<dbReference type="PANTHER" id="PTHR32309">
    <property type="entry name" value="TYROSINE-PROTEIN KINASE"/>
    <property type="match status" value="1"/>
</dbReference>
<dbReference type="PANTHER" id="PTHR32309:SF13">
    <property type="entry name" value="FERRIC ENTEROBACTIN TRANSPORT PROTEIN FEPE"/>
    <property type="match status" value="1"/>
</dbReference>
<evidence type="ECO:0000256" key="12">
    <source>
        <dbReference type="ARBA" id="ARBA00023136"/>
    </source>
</evidence>
<sequence>MDLHDYYRVVRKRWRAIAAVTLLMVALAALLTLWSPKTYQARTQLFVSTSGGQDSTQLLQGNTFTQQRVKSYSDLITTPKVLDPVIKDLGLTDNADELGARITASVPLDTVLIDVLVSDHDPEQAARIASAVGKQFSTSILDLERVSDDSVSPVKVSVVRPPSVPEGPISPNPVRNIGLGIVLGLLVGLGVALLRDTFDTSIKSERDVKEAVDATIIGGITYDPEGPKNPLIVQSDPHGPRAEAFRALRTNLQFVDAANHPRSIVFTSSLPSEGKTTTTANLAISMAAAGARVCVIEADLRRPRLLRYMGMEGSVGLTNVLIGQAELIDVLQPFGDTGIMVLGAGQIPPNPSELLGSETMSRTIRQLEEMFDYVIIDAPPVLPVTDATVLSTITGGVVLVVGCGVVNKEQLSRALMSVKAVNGNVLGLVVNRIPTRGANAENYYYSEGYAPITPARSRKERARERNAQSAKV</sequence>
<dbReference type="Pfam" id="PF10609">
    <property type="entry name" value="ParA"/>
    <property type="match status" value="1"/>
</dbReference>
<feature type="domain" description="Polysaccharide chain length determinant N-terminal" evidence="16">
    <location>
        <begin position="1"/>
        <end position="89"/>
    </location>
</feature>
<dbReference type="GO" id="GO:0004715">
    <property type="term" value="F:non-membrane spanning protein tyrosine kinase activity"/>
    <property type="evidence" value="ECO:0007669"/>
    <property type="project" value="UniProtKB-EC"/>
</dbReference>
<dbReference type="NCBIfam" id="TIGR01007">
    <property type="entry name" value="eps_fam"/>
    <property type="match status" value="1"/>
</dbReference>
<protein>
    <recommendedName>
        <fullName evidence="4">non-specific protein-tyrosine kinase</fullName>
        <ecNumber evidence="4">2.7.10.2</ecNumber>
    </recommendedName>
</protein>
<evidence type="ECO:0000256" key="6">
    <source>
        <dbReference type="ARBA" id="ARBA00022679"/>
    </source>
</evidence>
<evidence type="ECO:0000256" key="4">
    <source>
        <dbReference type="ARBA" id="ARBA00011903"/>
    </source>
</evidence>
<dbReference type="OrthoDB" id="9812433at2"/>
<dbReference type="Pfam" id="PF02706">
    <property type="entry name" value="Wzz"/>
    <property type="match status" value="1"/>
</dbReference>